<keyword evidence="5 6" id="KW-0472">Membrane</keyword>
<feature type="transmembrane region" description="Helical" evidence="6">
    <location>
        <begin position="282"/>
        <end position="299"/>
    </location>
</feature>
<feature type="transmembrane region" description="Helical" evidence="6">
    <location>
        <begin position="140"/>
        <end position="159"/>
    </location>
</feature>
<evidence type="ECO:0000313" key="8">
    <source>
        <dbReference type="EMBL" id="GGC77141.1"/>
    </source>
</evidence>
<evidence type="ECO:0000256" key="3">
    <source>
        <dbReference type="ARBA" id="ARBA00022692"/>
    </source>
</evidence>
<reference evidence="8" key="2">
    <citation type="submission" date="2020-09" db="EMBL/GenBank/DDBJ databases">
        <authorList>
            <person name="Sun Q."/>
            <person name="Zhou Y."/>
        </authorList>
    </citation>
    <scope>NUCLEOTIDE SEQUENCE</scope>
    <source>
        <strain evidence="8">CGMCC 1.10998</strain>
    </source>
</reference>
<dbReference type="PANTHER" id="PTHR32322:SF2">
    <property type="entry name" value="EAMA DOMAIN-CONTAINING PROTEIN"/>
    <property type="match status" value="1"/>
</dbReference>
<dbReference type="InterPro" id="IPR037185">
    <property type="entry name" value="EmrE-like"/>
</dbReference>
<keyword evidence="9" id="KW-1185">Reference proteome</keyword>
<comment type="caution">
    <text evidence="8">The sequence shown here is derived from an EMBL/GenBank/DDBJ whole genome shotgun (WGS) entry which is preliminary data.</text>
</comment>
<feature type="transmembrane region" description="Helical" evidence="6">
    <location>
        <begin position="110"/>
        <end position="128"/>
    </location>
</feature>
<feature type="transmembrane region" description="Helical" evidence="6">
    <location>
        <begin position="82"/>
        <end position="104"/>
    </location>
</feature>
<gene>
    <name evidence="8" type="ORF">GCM10011396_25380</name>
</gene>
<keyword evidence="3 6" id="KW-0812">Transmembrane</keyword>
<dbReference type="GO" id="GO:0016020">
    <property type="term" value="C:membrane"/>
    <property type="evidence" value="ECO:0007669"/>
    <property type="project" value="UniProtKB-SubCell"/>
</dbReference>
<dbReference type="SUPFAM" id="SSF103481">
    <property type="entry name" value="Multidrug resistance efflux transporter EmrE"/>
    <property type="match status" value="2"/>
</dbReference>
<evidence type="ECO:0000256" key="2">
    <source>
        <dbReference type="ARBA" id="ARBA00007362"/>
    </source>
</evidence>
<comment type="similarity">
    <text evidence="2">Belongs to the EamA transporter family.</text>
</comment>
<dbReference type="Proteomes" id="UP000637423">
    <property type="component" value="Unassembled WGS sequence"/>
</dbReference>
<organism evidence="8 9">
    <name type="scientific">Undibacterium terreum</name>
    <dbReference type="NCBI Taxonomy" id="1224302"/>
    <lineage>
        <taxon>Bacteria</taxon>
        <taxon>Pseudomonadati</taxon>
        <taxon>Pseudomonadota</taxon>
        <taxon>Betaproteobacteria</taxon>
        <taxon>Burkholderiales</taxon>
        <taxon>Oxalobacteraceae</taxon>
        <taxon>Undibacterium</taxon>
    </lineage>
</organism>
<feature type="transmembrane region" description="Helical" evidence="6">
    <location>
        <begin position="52"/>
        <end position="70"/>
    </location>
</feature>
<reference evidence="8" key="1">
    <citation type="journal article" date="2014" name="Int. J. Syst. Evol. Microbiol.">
        <title>Complete genome sequence of Corynebacterium casei LMG S-19264T (=DSM 44701T), isolated from a smear-ripened cheese.</title>
        <authorList>
            <consortium name="US DOE Joint Genome Institute (JGI-PGF)"/>
            <person name="Walter F."/>
            <person name="Albersmeier A."/>
            <person name="Kalinowski J."/>
            <person name="Ruckert C."/>
        </authorList>
    </citation>
    <scope>NUCLEOTIDE SEQUENCE</scope>
    <source>
        <strain evidence="8">CGMCC 1.10998</strain>
    </source>
</reference>
<feature type="domain" description="EamA" evidence="7">
    <location>
        <begin position="167"/>
        <end position="298"/>
    </location>
</feature>
<feature type="transmembrane region" description="Helical" evidence="6">
    <location>
        <begin position="257"/>
        <end position="276"/>
    </location>
</feature>
<dbReference type="Pfam" id="PF00892">
    <property type="entry name" value="EamA"/>
    <property type="match status" value="2"/>
</dbReference>
<name>A0A916XJQ9_9BURK</name>
<dbReference type="EMBL" id="BMED01000002">
    <property type="protein sequence ID" value="GGC77141.1"/>
    <property type="molecule type" value="Genomic_DNA"/>
</dbReference>
<evidence type="ECO:0000256" key="4">
    <source>
        <dbReference type="ARBA" id="ARBA00022989"/>
    </source>
</evidence>
<evidence type="ECO:0000256" key="1">
    <source>
        <dbReference type="ARBA" id="ARBA00004141"/>
    </source>
</evidence>
<accession>A0A916XJQ9</accession>
<sequence length="302" mass="32395">MDKAIRSVATASQMGVSGYLYGLAVALIWGAQPVVASFGYRAGLTTLDLTMLRFAASGLLMLPFFVKRGIWSACGVGWRHAAVFILLAGPLYNMVLVGGLQWAPATHSSLIYPAFTPLFTTLIARLLLKDQQRIPVAGLALLIAGVLTVKLGAILHPVAGVNPDAWRGDILFATAALMWSLYTVLMRRWNTEPIAVVAVVQVGGLLYLPFYFWFAGLAVFQLDTTAIAIQTLYMGIIVSVISVLMFNLAVRMLGPKAAMFTALMPVVGVGLAVLVLGEPLTWSLMLGTVLIVAGLFIALKKK</sequence>
<evidence type="ECO:0000256" key="6">
    <source>
        <dbReference type="SAM" id="Phobius"/>
    </source>
</evidence>
<proteinExistence type="inferred from homology"/>
<dbReference type="PANTHER" id="PTHR32322">
    <property type="entry name" value="INNER MEMBRANE TRANSPORTER"/>
    <property type="match status" value="1"/>
</dbReference>
<feature type="transmembrane region" description="Helical" evidence="6">
    <location>
        <begin position="194"/>
        <end position="214"/>
    </location>
</feature>
<dbReference type="InterPro" id="IPR000620">
    <property type="entry name" value="EamA_dom"/>
</dbReference>
<keyword evidence="4 6" id="KW-1133">Transmembrane helix</keyword>
<feature type="transmembrane region" description="Helical" evidence="6">
    <location>
        <begin position="226"/>
        <end position="250"/>
    </location>
</feature>
<protein>
    <submittedName>
        <fullName evidence="8">DMT transporter permease</fullName>
    </submittedName>
</protein>
<dbReference type="RefSeq" id="WP_188566396.1">
    <property type="nucleotide sequence ID" value="NZ_BMED01000002.1"/>
</dbReference>
<dbReference type="InterPro" id="IPR050638">
    <property type="entry name" value="AA-Vitamin_Transporters"/>
</dbReference>
<evidence type="ECO:0000259" key="7">
    <source>
        <dbReference type="Pfam" id="PF00892"/>
    </source>
</evidence>
<dbReference type="AlphaFoldDB" id="A0A916XJQ9"/>
<evidence type="ECO:0000313" key="9">
    <source>
        <dbReference type="Proteomes" id="UP000637423"/>
    </source>
</evidence>
<evidence type="ECO:0000256" key="5">
    <source>
        <dbReference type="ARBA" id="ARBA00023136"/>
    </source>
</evidence>
<feature type="transmembrane region" description="Helical" evidence="6">
    <location>
        <begin position="165"/>
        <end position="182"/>
    </location>
</feature>
<feature type="domain" description="EamA" evidence="7">
    <location>
        <begin position="17"/>
        <end position="148"/>
    </location>
</feature>
<comment type="subcellular location">
    <subcellularLocation>
        <location evidence="1">Membrane</location>
        <topology evidence="1">Multi-pass membrane protein</topology>
    </subcellularLocation>
</comment>